<protein>
    <submittedName>
        <fullName evidence="1">Uncharacterized protein</fullName>
    </submittedName>
</protein>
<reference evidence="1" key="1">
    <citation type="submission" date="2020-06" db="EMBL/GenBank/DDBJ databases">
        <title>Whole Genome Sequence of Bradyrhizobium sp. Strain 1S1.</title>
        <authorList>
            <person name="Bromfield E.S.P."/>
            <person name="Cloutier S."/>
        </authorList>
    </citation>
    <scope>NUCLEOTIDE SEQUENCE [LARGE SCALE GENOMIC DNA]</scope>
    <source>
        <strain evidence="1">1S1</strain>
    </source>
</reference>
<proteinExistence type="predicted"/>
<accession>A0A973W2U3</accession>
<evidence type="ECO:0000313" key="1">
    <source>
        <dbReference type="EMBL" id="NVI46336.1"/>
    </source>
</evidence>
<gene>
    <name evidence="1" type="ORF">HAP48_025930</name>
</gene>
<organism evidence="1">
    <name type="scientific">Bradyrhizobium septentrionale</name>
    <dbReference type="NCBI Taxonomy" id="1404411"/>
    <lineage>
        <taxon>Bacteria</taxon>
        <taxon>Pseudomonadati</taxon>
        <taxon>Pseudomonadota</taxon>
        <taxon>Alphaproteobacteria</taxon>
        <taxon>Hyphomicrobiales</taxon>
        <taxon>Nitrobacteraceae</taxon>
        <taxon>Bradyrhizobium</taxon>
    </lineage>
</organism>
<comment type="caution">
    <text evidence="1">The sequence shown here is derived from an EMBL/GenBank/DDBJ whole genome shotgun (WGS) entry which is preliminary data.</text>
</comment>
<sequence length="318" mass="33313">MTTAPTQYSSLAGLPTLGTAAAEDVGAQPGNVVQLDNSGKLPAVDGSALLNINVGPQPVHCGRLIAPNTFTVQLIPYRGNALQINGKLYTIPANGVLAIVPAGLTQGCYYIYAFVNGTGAIALEFSQSGHTSSAAPGNLGIEVKIADESRSLVGMVFLLNGNTIFDTPTQRFCASWFNQRPRPLLKLTGGQYTTTTASFTEMGGGVERVQFITWAATAVQLGFSQTIDLADNGTTATTSWLELWVDGSNNSGLETWGENGAFSGTVGQVFTTISQQIATDLSELVLHHAEIAWMSATAGFTTTNTGSGNGQIWGVVMQ</sequence>
<name>A0A973W2U3_9BRAD</name>
<dbReference type="RefSeq" id="WP_166205662.1">
    <property type="nucleotide sequence ID" value="NZ_CP088285.1"/>
</dbReference>
<dbReference type="EMBL" id="JAAOLE020000001">
    <property type="protein sequence ID" value="NVI46336.1"/>
    <property type="molecule type" value="Genomic_DNA"/>
</dbReference>
<dbReference type="AlphaFoldDB" id="A0A973W2U3"/>